<dbReference type="RefSeq" id="WP_212142007.1">
    <property type="nucleotide sequence ID" value="NZ_JAGSSW010000004.1"/>
</dbReference>
<comment type="caution">
    <text evidence="2">The sequence shown here is derived from an EMBL/GenBank/DDBJ whole genome shotgun (WGS) entry which is preliminary data.</text>
</comment>
<dbReference type="Pfam" id="PF00149">
    <property type="entry name" value="Metallophos"/>
    <property type="match status" value="1"/>
</dbReference>
<dbReference type="PRINTS" id="PR00114">
    <property type="entry name" value="STPHPHTASE"/>
</dbReference>
<dbReference type="InterPro" id="IPR029052">
    <property type="entry name" value="Metallo-depent_PP-like"/>
</dbReference>
<organism evidence="2 3">
    <name type="scientific">Campylobacter anatolicus</name>
    <dbReference type="NCBI Taxonomy" id="2829105"/>
    <lineage>
        <taxon>Bacteria</taxon>
        <taxon>Pseudomonadati</taxon>
        <taxon>Campylobacterota</taxon>
        <taxon>Epsilonproteobacteria</taxon>
        <taxon>Campylobacterales</taxon>
        <taxon>Campylobacteraceae</taxon>
        <taxon>Campylobacter</taxon>
    </lineage>
</organism>
<dbReference type="InterPro" id="IPR050126">
    <property type="entry name" value="Ap4A_hydrolase"/>
</dbReference>
<protein>
    <submittedName>
        <fullName evidence="2">Metallophosphoesterase</fullName>
    </submittedName>
</protein>
<dbReference type="Proteomes" id="UP000682951">
    <property type="component" value="Unassembled WGS sequence"/>
</dbReference>
<dbReference type="InterPro" id="IPR006186">
    <property type="entry name" value="Ser/Thr-sp_prot-phosphatase"/>
</dbReference>
<feature type="domain" description="Calcineurin-like phosphoesterase" evidence="1">
    <location>
        <begin position="5"/>
        <end position="126"/>
    </location>
</feature>
<accession>A0ABS5HIB0</accession>
<dbReference type="PANTHER" id="PTHR42850:SF4">
    <property type="entry name" value="ZINC-DEPENDENT ENDOPOLYPHOSPHATASE"/>
    <property type="match status" value="1"/>
</dbReference>
<dbReference type="EMBL" id="JAGSSW010000004">
    <property type="protein sequence ID" value="MBR8464009.1"/>
    <property type="molecule type" value="Genomic_DNA"/>
</dbReference>
<evidence type="ECO:0000313" key="2">
    <source>
        <dbReference type="EMBL" id="MBR8464009.1"/>
    </source>
</evidence>
<evidence type="ECO:0000313" key="3">
    <source>
        <dbReference type="Proteomes" id="UP000682951"/>
    </source>
</evidence>
<dbReference type="Gene3D" id="3.60.21.10">
    <property type="match status" value="1"/>
</dbReference>
<keyword evidence="3" id="KW-1185">Reference proteome</keyword>
<dbReference type="PANTHER" id="PTHR42850">
    <property type="entry name" value="METALLOPHOSPHOESTERASE"/>
    <property type="match status" value="1"/>
</dbReference>
<dbReference type="SUPFAM" id="SSF56300">
    <property type="entry name" value="Metallo-dependent phosphatases"/>
    <property type="match status" value="1"/>
</dbReference>
<sequence length="232" mass="26464">MSEQIYIIGDVHGCFKTLLALINKLPNGITSRICFVGDLVDRGMDSAKVVELIIQNKFECVMGNHERRLVLNADGLMQNDLLSDDAYDLAWYFKHGGFETFASYADKSDEYKRSHVEFLSNLPIFIEFDEFKTLDDRHLVISHSAVGKMWYLRNSPNHAQEFKAHVLSGRDDTHENIRIFNVFGHTPLNEPLITHFSANIDLGCGCGRKVMSARLCALEFPSMRIFTQDNIE</sequence>
<gene>
    <name evidence="2" type="ORF">KDD93_05415</name>
</gene>
<evidence type="ECO:0000259" key="1">
    <source>
        <dbReference type="Pfam" id="PF00149"/>
    </source>
</evidence>
<name>A0ABS5HIB0_9BACT</name>
<proteinExistence type="predicted"/>
<dbReference type="InterPro" id="IPR004843">
    <property type="entry name" value="Calcineurin-like_PHP"/>
</dbReference>
<reference evidence="2 3" key="1">
    <citation type="submission" date="2021-04" db="EMBL/GenBank/DDBJ databases">
        <title>Molecular and phenotypic characterization and identification of bacterial isolates recovered from the Anatolian ground squirrels (Spermophilus xanthoprymnus) and which have the potential to form a new species in the Campylobacter genus.</title>
        <authorList>
            <person name="Aydin F."/>
            <person name="Abay S."/>
            <person name="Kayman T."/>
            <person name="Karakaya E."/>
            <person name="Mustak H.K."/>
            <person name="Mustak I.B."/>
            <person name="Bilgin N."/>
            <person name="Duzler A."/>
            <person name="Sahin O."/>
            <person name="Guran O."/>
            <person name="Saticioglu I.B."/>
        </authorList>
    </citation>
    <scope>NUCLEOTIDE SEQUENCE [LARGE SCALE GENOMIC DNA]</scope>
    <source>
        <strain evidence="3">faydin-G24</strain>
    </source>
</reference>